<dbReference type="AlphaFoldDB" id="A0A932A781"/>
<proteinExistence type="predicted"/>
<feature type="transmembrane region" description="Helical" evidence="2">
    <location>
        <begin position="33"/>
        <end position="54"/>
    </location>
</feature>
<keyword evidence="2" id="KW-0472">Membrane</keyword>
<keyword evidence="2" id="KW-0812">Transmembrane</keyword>
<evidence type="ECO:0000256" key="2">
    <source>
        <dbReference type="SAM" id="Phobius"/>
    </source>
</evidence>
<evidence type="ECO:0000256" key="1">
    <source>
        <dbReference type="SAM" id="MobiDB-lite"/>
    </source>
</evidence>
<keyword evidence="2" id="KW-1133">Transmembrane helix</keyword>
<gene>
    <name evidence="3" type="ORF">HYX28_04355</name>
</gene>
<feature type="region of interest" description="Disordered" evidence="1">
    <location>
        <begin position="194"/>
        <end position="235"/>
    </location>
</feature>
<reference evidence="3" key="1">
    <citation type="submission" date="2020-07" db="EMBL/GenBank/DDBJ databases">
        <title>Huge and variable diversity of episymbiotic CPR bacteria and DPANN archaea in groundwater ecosystems.</title>
        <authorList>
            <person name="He C.Y."/>
            <person name="Keren R."/>
            <person name="Whittaker M."/>
            <person name="Farag I.F."/>
            <person name="Doudna J."/>
            <person name="Cate J.H.D."/>
            <person name="Banfield J.F."/>
        </authorList>
    </citation>
    <scope>NUCLEOTIDE SEQUENCE</scope>
    <source>
        <strain evidence="3">NC_groundwater_580_Pr5_B-0.1um_64_19</strain>
    </source>
</reference>
<sequence>MAELDPLEGRPLENGVGREPVIHPPVVHRKGHFGWPLLALFAAAVLLVVIFVVIPTAPKVAAPAPRTETPAQPSADQFRLSRLKVMPSPARGEQVAVKLAGQLRNAGNSAVTGATVEATFSNGEGQRVFTQAQPIERITLQGNAEKKYTAFADSPLQPNDVAAFEVEFSGVPNTWDKKTPELRIVDVQTVVPTDAKPQPIATLENPVAPAASTDATPDSGKPSPVTPKRNRKGRK</sequence>
<comment type="caution">
    <text evidence="3">The sequence shown here is derived from an EMBL/GenBank/DDBJ whole genome shotgun (WGS) entry which is preliminary data.</text>
</comment>
<organism evidence="3 4">
    <name type="scientific">Candidatus Korobacter versatilis</name>
    <dbReference type="NCBI Taxonomy" id="658062"/>
    <lineage>
        <taxon>Bacteria</taxon>
        <taxon>Pseudomonadati</taxon>
        <taxon>Acidobacteriota</taxon>
        <taxon>Terriglobia</taxon>
        <taxon>Terriglobales</taxon>
        <taxon>Candidatus Korobacteraceae</taxon>
        <taxon>Candidatus Korobacter</taxon>
    </lineage>
</organism>
<accession>A0A932A781</accession>
<evidence type="ECO:0000313" key="3">
    <source>
        <dbReference type="EMBL" id="MBI2677989.1"/>
    </source>
</evidence>
<name>A0A932A781_9BACT</name>
<evidence type="ECO:0000313" key="4">
    <source>
        <dbReference type="Proteomes" id="UP000779809"/>
    </source>
</evidence>
<evidence type="ECO:0008006" key="5">
    <source>
        <dbReference type="Google" id="ProtNLM"/>
    </source>
</evidence>
<dbReference type="Proteomes" id="UP000779809">
    <property type="component" value="Unassembled WGS sequence"/>
</dbReference>
<protein>
    <recommendedName>
        <fullName evidence="5">DUF3426 domain-containing protein</fullName>
    </recommendedName>
</protein>
<dbReference type="EMBL" id="JACPNR010000006">
    <property type="protein sequence ID" value="MBI2677989.1"/>
    <property type="molecule type" value="Genomic_DNA"/>
</dbReference>